<reference evidence="1" key="2">
    <citation type="submission" date="2020-09" db="EMBL/GenBank/DDBJ databases">
        <authorList>
            <person name="Sun Q."/>
            <person name="Ohkuma M."/>
        </authorList>
    </citation>
    <scope>NUCLEOTIDE SEQUENCE</scope>
    <source>
        <strain evidence="1">JCM 4386</strain>
    </source>
</reference>
<gene>
    <name evidence="1" type="ORF">GCM10010269_35830</name>
</gene>
<evidence type="ECO:0000313" key="1">
    <source>
        <dbReference type="EMBL" id="GGR93603.1"/>
    </source>
</evidence>
<proteinExistence type="predicted"/>
<name>A0A918L3L6_9ACTN</name>
<dbReference type="EMBL" id="BMTL01000013">
    <property type="protein sequence ID" value="GGR93603.1"/>
    <property type="molecule type" value="Genomic_DNA"/>
</dbReference>
<dbReference type="AlphaFoldDB" id="A0A918L3L6"/>
<keyword evidence="2" id="KW-1185">Reference proteome</keyword>
<comment type="caution">
    <text evidence="1">The sequence shown here is derived from an EMBL/GenBank/DDBJ whole genome shotgun (WGS) entry which is preliminary data.</text>
</comment>
<protein>
    <submittedName>
        <fullName evidence="1">Uncharacterized protein</fullName>
    </submittedName>
</protein>
<accession>A0A918L3L6</accession>
<sequence length="100" mass="10836">MPFEDRGQRGGDMVVVLDEQQSHPGLLRFGSSGIRSGSPRQACGFATHEKSGHTRVCIMAVTLMDEDAVKRVPVARGFRYPAETPGGRKSYDRCPTAIGS</sequence>
<evidence type="ECO:0000313" key="2">
    <source>
        <dbReference type="Proteomes" id="UP000606194"/>
    </source>
</evidence>
<reference evidence="1" key="1">
    <citation type="journal article" date="2014" name="Int. J. Syst. Evol. Microbiol.">
        <title>Complete genome sequence of Corynebacterium casei LMG S-19264T (=DSM 44701T), isolated from a smear-ripened cheese.</title>
        <authorList>
            <consortium name="US DOE Joint Genome Institute (JGI-PGF)"/>
            <person name="Walter F."/>
            <person name="Albersmeier A."/>
            <person name="Kalinowski J."/>
            <person name="Ruckert C."/>
        </authorList>
    </citation>
    <scope>NUCLEOTIDE SEQUENCE</scope>
    <source>
        <strain evidence="1">JCM 4386</strain>
    </source>
</reference>
<dbReference type="Proteomes" id="UP000606194">
    <property type="component" value="Unassembled WGS sequence"/>
</dbReference>
<organism evidence="1 2">
    <name type="scientific">Streptomyces humidus</name>
    <dbReference type="NCBI Taxonomy" id="52259"/>
    <lineage>
        <taxon>Bacteria</taxon>
        <taxon>Bacillati</taxon>
        <taxon>Actinomycetota</taxon>
        <taxon>Actinomycetes</taxon>
        <taxon>Kitasatosporales</taxon>
        <taxon>Streptomycetaceae</taxon>
        <taxon>Streptomyces</taxon>
    </lineage>
</organism>